<dbReference type="InterPro" id="IPR052155">
    <property type="entry name" value="Biofilm_reg_signaling"/>
</dbReference>
<dbReference type="InterPro" id="IPR029016">
    <property type="entry name" value="GAF-like_dom_sf"/>
</dbReference>
<dbReference type="PROSITE" id="PS50110">
    <property type="entry name" value="RESPONSE_REGULATORY"/>
    <property type="match status" value="2"/>
</dbReference>
<protein>
    <submittedName>
        <fullName evidence="9">EAL domain-containing protein</fullName>
    </submittedName>
</protein>
<dbReference type="SMART" id="SM00448">
    <property type="entry name" value="REC"/>
    <property type="match status" value="2"/>
</dbReference>
<feature type="domain" description="Response regulatory" evidence="4">
    <location>
        <begin position="136"/>
        <end position="258"/>
    </location>
</feature>
<feature type="modified residue" description="4-aspartylphosphate" evidence="3">
    <location>
        <position position="192"/>
    </location>
</feature>
<comment type="caution">
    <text evidence="9">The sequence shown here is derived from an EMBL/GenBank/DDBJ whole genome shotgun (WGS) entry which is preliminary data.</text>
</comment>
<dbReference type="SUPFAM" id="SSF52172">
    <property type="entry name" value="CheY-like"/>
    <property type="match status" value="2"/>
</dbReference>
<dbReference type="Gene3D" id="3.20.20.450">
    <property type="entry name" value="EAL domain"/>
    <property type="match status" value="1"/>
</dbReference>
<dbReference type="CDD" id="cd01949">
    <property type="entry name" value="GGDEF"/>
    <property type="match status" value="1"/>
</dbReference>
<dbReference type="PANTHER" id="PTHR44757:SF2">
    <property type="entry name" value="BIOFILM ARCHITECTURE MAINTENANCE PROTEIN MBAA"/>
    <property type="match status" value="1"/>
</dbReference>
<organism evidence="9 10">
    <name type="scientific">Aromatoleum buckelii</name>
    <dbReference type="NCBI Taxonomy" id="200254"/>
    <lineage>
        <taxon>Bacteria</taxon>
        <taxon>Pseudomonadati</taxon>
        <taxon>Pseudomonadota</taxon>
        <taxon>Betaproteobacteria</taxon>
        <taxon>Rhodocyclales</taxon>
        <taxon>Rhodocyclaceae</taxon>
        <taxon>Aromatoleum</taxon>
    </lineage>
</organism>
<dbReference type="Pfam" id="PF08447">
    <property type="entry name" value="PAS_3"/>
    <property type="match status" value="1"/>
</dbReference>
<dbReference type="InterPro" id="IPR000014">
    <property type="entry name" value="PAS"/>
</dbReference>
<dbReference type="SMART" id="SM00091">
    <property type="entry name" value="PAS"/>
    <property type="match status" value="2"/>
</dbReference>
<feature type="domain" description="Response regulatory" evidence="4">
    <location>
        <begin position="2"/>
        <end position="120"/>
    </location>
</feature>
<feature type="domain" description="GGDEF" evidence="8">
    <location>
        <begin position="723"/>
        <end position="857"/>
    </location>
</feature>
<feature type="domain" description="PAC" evidence="6">
    <location>
        <begin position="351"/>
        <end position="403"/>
    </location>
</feature>
<gene>
    <name evidence="9" type="ORF">GO608_04130</name>
</gene>
<dbReference type="Gene3D" id="3.40.50.2300">
    <property type="match status" value="2"/>
</dbReference>
<dbReference type="SUPFAM" id="SSF55785">
    <property type="entry name" value="PYP-like sensor domain (PAS domain)"/>
    <property type="match status" value="2"/>
</dbReference>
<dbReference type="NCBIfam" id="TIGR00229">
    <property type="entry name" value="sensory_box"/>
    <property type="match status" value="1"/>
</dbReference>
<dbReference type="InterPro" id="IPR000700">
    <property type="entry name" value="PAS-assoc_C"/>
</dbReference>
<dbReference type="SMART" id="SM00052">
    <property type="entry name" value="EAL"/>
    <property type="match status" value="1"/>
</dbReference>
<feature type="domain" description="PAC" evidence="6">
    <location>
        <begin position="639"/>
        <end position="691"/>
    </location>
</feature>
<keyword evidence="3" id="KW-0597">Phosphoprotein</keyword>
<proteinExistence type="predicted"/>
<dbReference type="InterPro" id="IPR003018">
    <property type="entry name" value="GAF"/>
</dbReference>
<dbReference type="PROSITE" id="PS50883">
    <property type="entry name" value="EAL"/>
    <property type="match status" value="1"/>
</dbReference>
<dbReference type="InterPro" id="IPR035919">
    <property type="entry name" value="EAL_sf"/>
</dbReference>
<dbReference type="EMBL" id="WTVH01000005">
    <property type="protein sequence ID" value="NMF92514.1"/>
    <property type="molecule type" value="Genomic_DNA"/>
</dbReference>
<dbReference type="Pfam" id="PF13185">
    <property type="entry name" value="GAF_2"/>
    <property type="match status" value="1"/>
</dbReference>
<evidence type="ECO:0000313" key="10">
    <source>
        <dbReference type="Proteomes" id="UP000601990"/>
    </source>
</evidence>
<dbReference type="InterPro" id="IPR013655">
    <property type="entry name" value="PAS_fold_3"/>
</dbReference>
<feature type="modified residue" description="4-aspartylphosphate" evidence="3">
    <location>
        <position position="55"/>
    </location>
</feature>
<dbReference type="CDD" id="cd00156">
    <property type="entry name" value="REC"/>
    <property type="match status" value="1"/>
</dbReference>
<dbReference type="SUPFAM" id="SSF55073">
    <property type="entry name" value="Nucleotide cyclase"/>
    <property type="match status" value="1"/>
</dbReference>
<accession>A0ABX1N1H4</accession>
<dbReference type="InterPro" id="IPR043128">
    <property type="entry name" value="Rev_trsase/Diguanyl_cyclase"/>
</dbReference>
<dbReference type="Pfam" id="PF00072">
    <property type="entry name" value="Response_reg"/>
    <property type="match status" value="1"/>
</dbReference>
<evidence type="ECO:0000313" key="9">
    <source>
        <dbReference type="EMBL" id="NMF92514.1"/>
    </source>
</evidence>
<dbReference type="Gene3D" id="3.30.450.40">
    <property type="match status" value="1"/>
</dbReference>
<evidence type="ECO:0000256" key="3">
    <source>
        <dbReference type="PROSITE-ProRule" id="PRU00169"/>
    </source>
</evidence>
<dbReference type="PROSITE" id="PS50112">
    <property type="entry name" value="PAS"/>
    <property type="match status" value="1"/>
</dbReference>
<evidence type="ECO:0000259" key="5">
    <source>
        <dbReference type="PROSITE" id="PS50112"/>
    </source>
</evidence>
<dbReference type="InterPro" id="IPR035965">
    <property type="entry name" value="PAS-like_dom_sf"/>
</dbReference>
<dbReference type="InterPro" id="IPR001633">
    <property type="entry name" value="EAL_dom"/>
</dbReference>
<dbReference type="InterPro" id="IPR011006">
    <property type="entry name" value="CheY-like_superfamily"/>
</dbReference>
<dbReference type="PANTHER" id="PTHR44757">
    <property type="entry name" value="DIGUANYLATE CYCLASE DGCP"/>
    <property type="match status" value="1"/>
</dbReference>
<dbReference type="SMART" id="SM00065">
    <property type="entry name" value="GAF"/>
    <property type="match status" value="1"/>
</dbReference>
<dbReference type="SUPFAM" id="SSF141868">
    <property type="entry name" value="EAL domain-like"/>
    <property type="match status" value="1"/>
</dbReference>
<dbReference type="InterPro" id="IPR000160">
    <property type="entry name" value="GGDEF_dom"/>
</dbReference>
<evidence type="ECO:0000259" key="8">
    <source>
        <dbReference type="PROSITE" id="PS50887"/>
    </source>
</evidence>
<keyword evidence="10" id="KW-1185">Reference proteome</keyword>
<dbReference type="SMART" id="SM00086">
    <property type="entry name" value="PAC"/>
    <property type="match status" value="2"/>
</dbReference>
<sequence length="1121" mass="124249">MRVLYIEDSEADADLARRRLAQRAPEIALEVVTTLQRGLSRLAAQPPPFDVVLSDLHLPDGTGLDLLAHVRMNHLPVAVVVLTGAGNHEAAMAALKAGADAYQVKRDDYLDQLPATLRGALARFRDPAGRRTRPLRVLYGEADELEALRTQRHLAHYAPHIQLTIAASAAEVLARLPATPDAAPDFDVLLFDHASGSFDGAELARVVRHERRLALPLVLVSAHGGEDLVARTMELGVDDFIAKYPGYLHALPATLEKVRERAELIHERAELRATTAHLAHLLSASPTVLYTLQIRDDGKPQASWVSDNIVSILGVSSADALSPGWWLAHVHPDDRAAWIATQTELLREGHRSHEYRLLGGKEQVTWIRDDARVLRDDSGAAVEVVGTWTEITAQKQTELLQAARSAVLNRLIGDDPLPVILDDVARRLESLAPEMRVSILLLDESGTRLVHAAAPNLPAFYVDAIENLEVAEGQGSCGTAMARGEPVFTEDVFADADWDAYRDLARRANFRACWSFPFRDDNGKLLGTFAVYFYRPRPIDPAMIELIGEFSGLTSLAVQKFRAAAALRQTAAVIESTRDGVMVTDLSQRIVSVNRAWCEITGFSEEEALGKTPGMLKSGLQDDAFYRQLWESVAHTGHWQGEIWNRRKNGELYPQWLSVSTVYDEDHNPVRYVGVMTDISQLKQSQAQLERLAHYDPLTDLPNRLLVQSRLEHAIEQAARQQLGLGVLFVDLDRFKNINDSLGHASGDELLVAISWRLRTRLRPEDTLARWGGDEFLVIIDNLRKPDESASVAQNLIDLLREPFSLPDGEVVYVGASVGISLYPQDGTSAAELIQHADAALNQAKAQGRNTFRFFTEALSEAAQRHVDLERRLRVALEQQAFVVHYQPQIDITTGRVTGCEALVRWQATDEGPVSPNRFIPFAEESGLIVPLGEWVLETACRQAREWRDAGLGPLRVGVNLSARQLWQAELPDRIAAILQRTGLPPECLELELTESMIMGHEAQAEQRLGLLKSMGIALAIDDFGTGYSSLAYLKNFPIEMLKIDQGFVRHIPDDRKDMEITAGIIALARKLKIKVLAEGVETDAQLAFLTEQGCDAYQGYLFSRPLPAEDFAQLLVQQAR</sequence>
<dbReference type="InterPro" id="IPR013767">
    <property type="entry name" value="PAS_fold"/>
</dbReference>
<evidence type="ECO:0000259" key="7">
    <source>
        <dbReference type="PROSITE" id="PS50883"/>
    </source>
</evidence>
<dbReference type="Pfam" id="PF00989">
    <property type="entry name" value="PAS"/>
    <property type="match status" value="1"/>
</dbReference>
<dbReference type="Gene3D" id="3.30.70.270">
    <property type="match status" value="1"/>
</dbReference>
<dbReference type="InterPro" id="IPR029787">
    <property type="entry name" value="Nucleotide_cyclase"/>
</dbReference>
<feature type="domain" description="PAS" evidence="5">
    <location>
        <begin position="566"/>
        <end position="612"/>
    </location>
</feature>
<keyword evidence="2" id="KW-0418">Kinase</keyword>
<dbReference type="PROSITE" id="PS50887">
    <property type="entry name" value="GGDEF"/>
    <property type="match status" value="1"/>
</dbReference>
<dbReference type="NCBIfam" id="TIGR00254">
    <property type="entry name" value="GGDEF"/>
    <property type="match status" value="1"/>
</dbReference>
<dbReference type="CDD" id="cd01948">
    <property type="entry name" value="EAL"/>
    <property type="match status" value="1"/>
</dbReference>
<dbReference type="SUPFAM" id="SSF55781">
    <property type="entry name" value="GAF domain-like"/>
    <property type="match status" value="1"/>
</dbReference>
<reference evidence="9" key="1">
    <citation type="submission" date="2019-12" db="EMBL/GenBank/DDBJ databases">
        <title>Comparative genomics gives insights into the taxonomy of the Azoarcus-Aromatoleum group and reveals separate origins of nif in the plant-associated Azoarcus and non-plant-associated Aromatoleum sub-groups.</title>
        <authorList>
            <person name="Lafos M."/>
            <person name="Maluk M."/>
            <person name="Batista M."/>
            <person name="Junghare M."/>
            <person name="Carmona M."/>
            <person name="Faoro H."/>
            <person name="Cruz L.M."/>
            <person name="Battistoni F."/>
            <person name="De Souza E."/>
            <person name="Pedrosa F."/>
            <person name="Chen W.-M."/>
            <person name="Poole P.S."/>
            <person name="Dixon R.A."/>
            <person name="James E.K."/>
        </authorList>
    </citation>
    <scope>NUCLEOTIDE SEQUENCE</scope>
    <source>
        <strain evidence="9">U120</strain>
    </source>
</reference>
<dbReference type="InterPro" id="IPR001789">
    <property type="entry name" value="Sig_transdc_resp-reg_receiver"/>
</dbReference>
<dbReference type="Pfam" id="PF00990">
    <property type="entry name" value="GGDEF"/>
    <property type="match status" value="1"/>
</dbReference>
<dbReference type="SMART" id="SM00267">
    <property type="entry name" value="GGDEF"/>
    <property type="match status" value="1"/>
</dbReference>
<dbReference type="CDD" id="cd00130">
    <property type="entry name" value="PAS"/>
    <property type="match status" value="2"/>
</dbReference>
<evidence type="ECO:0000259" key="4">
    <source>
        <dbReference type="PROSITE" id="PS50110"/>
    </source>
</evidence>
<dbReference type="InterPro" id="IPR001610">
    <property type="entry name" value="PAC"/>
</dbReference>
<keyword evidence="1" id="KW-0808">Transferase</keyword>
<dbReference type="Proteomes" id="UP000601990">
    <property type="component" value="Unassembled WGS sequence"/>
</dbReference>
<evidence type="ECO:0000256" key="1">
    <source>
        <dbReference type="ARBA" id="ARBA00022679"/>
    </source>
</evidence>
<feature type="domain" description="EAL" evidence="7">
    <location>
        <begin position="866"/>
        <end position="1120"/>
    </location>
</feature>
<evidence type="ECO:0000259" key="6">
    <source>
        <dbReference type="PROSITE" id="PS50113"/>
    </source>
</evidence>
<evidence type="ECO:0000256" key="2">
    <source>
        <dbReference type="ARBA" id="ARBA00022777"/>
    </source>
</evidence>
<dbReference type="Gene3D" id="3.30.450.20">
    <property type="entry name" value="PAS domain"/>
    <property type="match status" value="2"/>
</dbReference>
<dbReference type="Pfam" id="PF00563">
    <property type="entry name" value="EAL"/>
    <property type="match status" value="1"/>
</dbReference>
<name>A0ABX1N1H4_9RHOO</name>
<dbReference type="PROSITE" id="PS50113">
    <property type="entry name" value="PAC"/>
    <property type="match status" value="2"/>
</dbReference>